<dbReference type="AlphaFoldDB" id="A0A640VWE0"/>
<keyword evidence="2" id="KW-0489">Methyltransferase</keyword>
<dbReference type="GO" id="GO:0008168">
    <property type="term" value="F:methyltransferase activity"/>
    <property type="evidence" value="ECO:0007669"/>
    <property type="project" value="UniProtKB-KW"/>
</dbReference>
<dbReference type="Pfam" id="PF01890">
    <property type="entry name" value="CbiG_C"/>
    <property type="match status" value="1"/>
</dbReference>
<dbReference type="OrthoDB" id="7475241at2"/>
<dbReference type="PANTHER" id="PTHR37477">
    <property type="entry name" value="COBALT-PRECORRIN-5A HYDROLASE"/>
    <property type="match status" value="1"/>
</dbReference>
<evidence type="ECO:0000313" key="2">
    <source>
        <dbReference type="EMBL" id="GFE50566.1"/>
    </source>
</evidence>
<dbReference type="InterPro" id="IPR052553">
    <property type="entry name" value="CbiG_hydrolase"/>
</dbReference>
<dbReference type="EMBL" id="BLIV01000004">
    <property type="protein sequence ID" value="GFE50566.1"/>
    <property type="molecule type" value="Genomic_DNA"/>
</dbReference>
<accession>A0A640VWE0</accession>
<dbReference type="GO" id="GO:0032259">
    <property type="term" value="P:methylation"/>
    <property type="evidence" value="ECO:0007669"/>
    <property type="project" value="UniProtKB-KW"/>
</dbReference>
<feature type="domain" description="CobE/GbiG C-terminal" evidence="1">
    <location>
        <begin position="2"/>
        <end position="117"/>
    </location>
</feature>
<dbReference type="PANTHER" id="PTHR37477:SF1">
    <property type="entry name" value="COBALT-PRECORRIN-5A HYDROLASE"/>
    <property type="match status" value="1"/>
</dbReference>
<dbReference type="InterPro" id="IPR036518">
    <property type="entry name" value="CobE/GbiG_C_sf"/>
</dbReference>
<dbReference type="Proteomes" id="UP000436522">
    <property type="component" value="Unassembled WGS sequence"/>
</dbReference>
<keyword evidence="2" id="KW-0808">Transferase</keyword>
<proteinExistence type="predicted"/>
<evidence type="ECO:0000313" key="3">
    <source>
        <dbReference type="Proteomes" id="UP000436522"/>
    </source>
</evidence>
<dbReference type="InterPro" id="IPR002750">
    <property type="entry name" value="CobE/GbiG_C"/>
</dbReference>
<dbReference type="RefSeq" id="WP_159977458.1">
    <property type="nucleotide sequence ID" value="NZ_BLIV01000004.1"/>
</dbReference>
<protein>
    <submittedName>
        <fullName evidence="2">Precorrin methylase</fullName>
    </submittedName>
</protein>
<keyword evidence="3" id="KW-1185">Reference proteome</keyword>
<dbReference type="GO" id="GO:0009236">
    <property type="term" value="P:cobalamin biosynthetic process"/>
    <property type="evidence" value="ECO:0007669"/>
    <property type="project" value="InterPro"/>
</dbReference>
<dbReference type="SUPFAM" id="SSF159664">
    <property type="entry name" value="CobE/GbiG C-terminal domain-like"/>
    <property type="match status" value="1"/>
</dbReference>
<name>A0A640VWE0_9RHOB</name>
<comment type="caution">
    <text evidence="2">The sequence shown here is derived from an EMBL/GenBank/DDBJ whole genome shotgun (WGS) entry which is preliminary data.</text>
</comment>
<organism evidence="2 3">
    <name type="scientific">Roseobacter cerasinus</name>
    <dbReference type="NCBI Taxonomy" id="2602289"/>
    <lineage>
        <taxon>Bacteria</taxon>
        <taxon>Pseudomonadati</taxon>
        <taxon>Pseudomonadota</taxon>
        <taxon>Alphaproteobacteria</taxon>
        <taxon>Rhodobacterales</taxon>
        <taxon>Roseobacteraceae</taxon>
        <taxon>Roseobacter</taxon>
    </lineage>
</organism>
<evidence type="ECO:0000259" key="1">
    <source>
        <dbReference type="Pfam" id="PF01890"/>
    </source>
</evidence>
<gene>
    <name evidence="2" type="primary">cobE</name>
    <name evidence="2" type="ORF">So717_23190</name>
</gene>
<dbReference type="Gene3D" id="3.30.420.180">
    <property type="entry name" value="CobE/GbiG C-terminal domain"/>
    <property type="match status" value="1"/>
</dbReference>
<reference evidence="2 3" key="1">
    <citation type="submission" date="2019-12" db="EMBL/GenBank/DDBJ databases">
        <title>Roseobacter cerasinus sp. nov., isolated from seawater around aquaculture.</title>
        <authorList>
            <person name="Muramatsu S."/>
            <person name="Takabe Y."/>
            <person name="Mori K."/>
            <person name="Takaichi S."/>
            <person name="Hanada S."/>
        </authorList>
    </citation>
    <scope>NUCLEOTIDE SEQUENCE [LARGE SCALE GENOMIC DNA]</scope>
    <source>
        <strain evidence="2 3">AI77</strain>
    </source>
</reference>
<sequence length="122" mass="12577">MIAAGFGFRKGATASSLEDAFARACEAAEPEVLATVDDKAMAEAFRLFAEERGLPIKAIPPDVLAQQKTTTHSDASRVRFGTGSVAEASALAAAGPGARLLTVRQISADKLATCALAIQEAT</sequence>